<proteinExistence type="predicted"/>
<dbReference type="EMBL" id="LR883000">
    <property type="protein sequence ID" value="CAD6012481.1"/>
    <property type="molecule type" value="Genomic_DNA"/>
</dbReference>
<feature type="domain" description="Bacteriophage CI repressor N-terminal" evidence="1">
    <location>
        <begin position="18"/>
        <end position="78"/>
    </location>
</feature>
<evidence type="ECO:0000259" key="1">
    <source>
        <dbReference type="Pfam" id="PF07022"/>
    </source>
</evidence>
<dbReference type="Pfam" id="PF07022">
    <property type="entry name" value="Phage_CI_repr"/>
    <property type="match status" value="2"/>
</dbReference>
<dbReference type="Pfam" id="PF16452">
    <property type="entry name" value="Phage_CI_C"/>
    <property type="match status" value="1"/>
</dbReference>
<feature type="domain" description="Bacteriophage CI repressor N-terminal" evidence="1">
    <location>
        <begin position="125"/>
        <end position="187"/>
    </location>
</feature>
<dbReference type="InterPro" id="IPR010982">
    <property type="entry name" value="Lambda_DNA-bd_dom_sf"/>
</dbReference>
<dbReference type="Gene3D" id="1.10.260.40">
    <property type="entry name" value="lambda repressor-like DNA-binding domains"/>
    <property type="match status" value="2"/>
</dbReference>
<name>A0A7I8ZYJ6_ECOLX</name>
<dbReference type="GO" id="GO:0045892">
    <property type="term" value="P:negative regulation of DNA-templated transcription"/>
    <property type="evidence" value="ECO:0007669"/>
    <property type="project" value="InterPro"/>
</dbReference>
<dbReference type="Gene3D" id="2.10.109.10">
    <property type="entry name" value="Umud Fragment, subunit A"/>
    <property type="match status" value="1"/>
</dbReference>
<dbReference type="AlphaFoldDB" id="A0A7I8ZYJ6"/>
<feature type="domain" description="Bacteriophage CI repressor C-terminal" evidence="2">
    <location>
        <begin position="200"/>
        <end position="298"/>
    </location>
</feature>
<evidence type="ECO:0000313" key="3">
    <source>
        <dbReference type="EMBL" id="CAD6012481.1"/>
    </source>
</evidence>
<sequence length="306" mass="34430">MNDDMKAAVIQNRGGQKVIERILMAYGFKSRQAFCNHLGISQSTMANRYARDTFPADWVVICSMETGASIEWLAFGSGVKERMSSSSLEQHAEKQTEDGLCDKVHSSPTLFDNEIHMNFTHGGKAVIERIVEAYGYKTRQALADHLGISKSTLATRYMRDTFPADWVIQCAIETGVSITWLAFEKGDKIEKNSSLNCINIPKFTLNNAKLIESGNSIFDKNLLPENTIFPCLIENVNNFYICEKRFNNIIDGEWIVGIDGDISIRTITKLPNEKIQVKNKNIVFECSINEIEFIAKIVLSINNVRG</sequence>
<protein>
    <submittedName>
        <fullName evidence="3">Repressor protein,Bacteriophage CI repressor helix-turn-helix domain</fullName>
    </submittedName>
</protein>
<accession>A0A7I8ZYJ6</accession>
<gene>
    <name evidence="3" type="ORF">ETECE562_03277</name>
</gene>
<reference evidence="3" key="1">
    <citation type="submission" date="2020-09" db="EMBL/GenBank/DDBJ databases">
        <authorList>
            <person name="Page A."/>
            <person name="Bastkowski S."/>
        </authorList>
    </citation>
    <scope>NUCLEOTIDE SEQUENCE</scope>
    <source>
        <strain evidence="3">L6_E562_ETEC</strain>
    </source>
</reference>
<dbReference type="GO" id="GO:0051259">
    <property type="term" value="P:protein complex oligomerization"/>
    <property type="evidence" value="ECO:0007669"/>
    <property type="project" value="InterPro"/>
</dbReference>
<dbReference type="InterPro" id="IPR010744">
    <property type="entry name" value="Phage_CI_N"/>
</dbReference>
<organism evidence="3">
    <name type="scientific">Escherichia coli</name>
    <dbReference type="NCBI Taxonomy" id="562"/>
    <lineage>
        <taxon>Bacteria</taxon>
        <taxon>Pseudomonadati</taxon>
        <taxon>Pseudomonadota</taxon>
        <taxon>Gammaproteobacteria</taxon>
        <taxon>Enterobacterales</taxon>
        <taxon>Enterobacteriaceae</taxon>
        <taxon>Escherichia</taxon>
    </lineage>
</organism>
<dbReference type="GO" id="GO:0003677">
    <property type="term" value="F:DNA binding"/>
    <property type="evidence" value="ECO:0007669"/>
    <property type="project" value="InterPro"/>
</dbReference>
<dbReference type="InterPro" id="IPR032499">
    <property type="entry name" value="Phage_CI_C"/>
</dbReference>
<evidence type="ECO:0000259" key="2">
    <source>
        <dbReference type="Pfam" id="PF16452"/>
    </source>
</evidence>